<dbReference type="Proteomes" id="UP000005222">
    <property type="component" value="Chromosome I"/>
</dbReference>
<proteinExistence type="predicted"/>
<dbReference type="Pfam" id="PF12937">
    <property type="entry name" value="F-box-like"/>
    <property type="match status" value="1"/>
</dbReference>
<protein>
    <submittedName>
        <fullName evidence="3">Piso0_002207 protein</fullName>
    </submittedName>
</protein>
<dbReference type="InterPro" id="IPR015943">
    <property type="entry name" value="WD40/YVTN_repeat-like_dom_sf"/>
</dbReference>
<dbReference type="PANTHER" id="PTHR14381">
    <property type="entry name" value="DACTYLIN"/>
    <property type="match status" value="1"/>
</dbReference>
<dbReference type="SUPFAM" id="SSF81383">
    <property type="entry name" value="F-box domain"/>
    <property type="match status" value="1"/>
</dbReference>
<evidence type="ECO:0000313" key="4">
    <source>
        <dbReference type="Proteomes" id="UP000005222"/>
    </source>
</evidence>
<sequence length="626" mass="71287">MSKQITEDKETQHENQKDVAGINDLPREILIKIFSNLDTLELVKLKLVCKDWAHAVSDETTWVNSFKKNLGTGRVFPSVSGSSTWMVEYMTRVKTTRKWKKAIAVHKSFQLFNDEYGLVDLALVSFSQEKLLTFSRIHGDISICNVLNGRHQTFIPGNVQFGQISSYALNWSYLFIGNRNGEVFSKNLMTSTSSSSARTSILKFDVEEHLRDIDVWDLAISPRLDKFKQRIDFIAAYKNGELVCWNSNGKRVKSVHFDDSLIKIKSDFHKYIIVVGLKKLYKVDYTNFDVTEFDHDVNIEDKERCIVDFDYGSTSVIISYENIIRCFTFGVSNTDRRELILPYNVHSVKGVVQTAPRTRTHNRETYLAGGDGLLYANVLSDDSILVWNIRENEAKITPQCQIFPSFSKHHPRIPDEYPIVTCVALNASIVAVGGYNGFMNIYDAYTGEYLREGSIKFPKKMSRMYEHVVPNSKIILNEDSLATNGVTLCGDVAQYFSFGENNQESSASKKSKLSLAHSSSKNPVHQSIRDQIDDYDHLQEAENQRQRLFEKYNGASFDNDEDELTTALAISESYHQSSLPSTQTPSLSLNESDPDYQLQLALELSKSEQTIDKDLEEVLRLSLEEK</sequence>
<name>G8YEE9_PICSO</name>
<dbReference type="GO" id="GO:0031146">
    <property type="term" value="P:SCF-dependent proteasomal ubiquitin-dependent protein catabolic process"/>
    <property type="evidence" value="ECO:0007669"/>
    <property type="project" value="TreeGrafter"/>
</dbReference>
<dbReference type="OMA" id="CTTPQGC"/>
<dbReference type="InParanoid" id="G8YEE9"/>
<keyword evidence="4" id="KW-1185">Reference proteome</keyword>
<feature type="region of interest" description="Disordered" evidence="1">
    <location>
        <begin position="509"/>
        <end position="528"/>
    </location>
</feature>
<reference evidence="3 4" key="1">
    <citation type="journal article" date="2012" name="G3 (Bethesda)">
        <title>Pichia sorbitophila, an interspecies yeast hybrid reveals early steps of genome resolution following polyploidization.</title>
        <authorList>
            <person name="Leh Louis V."/>
            <person name="Despons L."/>
            <person name="Friedrich A."/>
            <person name="Martin T."/>
            <person name="Durrens P."/>
            <person name="Casaregola S."/>
            <person name="Neuveglise C."/>
            <person name="Fairhead C."/>
            <person name="Marck C."/>
            <person name="Cruz J.A."/>
            <person name="Straub M.L."/>
            <person name="Kugler V."/>
            <person name="Sacerdot C."/>
            <person name="Uzunov Z."/>
            <person name="Thierry A."/>
            <person name="Weiss S."/>
            <person name="Bleykasten C."/>
            <person name="De Montigny J."/>
            <person name="Jacques N."/>
            <person name="Jung P."/>
            <person name="Lemaire M."/>
            <person name="Mallet S."/>
            <person name="Morel G."/>
            <person name="Richard G.F."/>
            <person name="Sarkar A."/>
            <person name="Savel G."/>
            <person name="Schacherer J."/>
            <person name="Seret M.L."/>
            <person name="Talla E."/>
            <person name="Samson G."/>
            <person name="Jubin C."/>
            <person name="Poulain J."/>
            <person name="Vacherie B."/>
            <person name="Barbe V."/>
            <person name="Pelletier E."/>
            <person name="Sherman D.J."/>
            <person name="Westhof E."/>
            <person name="Weissenbach J."/>
            <person name="Baret P.V."/>
            <person name="Wincker P."/>
            <person name="Gaillardin C."/>
            <person name="Dujon B."/>
            <person name="Souciet J.L."/>
        </authorList>
    </citation>
    <scope>NUCLEOTIDE SEQUENCE [LARGE SCALE GENOMIC DNA]</scope>
    <source>
        <strain evidence="4">ATCC MYA-4447 / BCRC 22081 / CBS 7064 / NBRC 10061 / NRRL Y-12695</strain>
    </source>
</reference>
<dbReference type="CDD" id="cd09917">
    <property type="entry name" value="F-box_SF"/>
    <property type="match status" value="1"/>
</dbReference>
<dbReference type="eggNOG" id="KOG0274">
    <property type="taxonomic scope" value="Eukaryota"/>
</dbReference>
<dbReference type="Gene3D" id="1.20.1280.50">
    <property type="match status" value="1"/>
</dbReference>
<gene>
    <name evidence="3" type="primary">Piso0_002207</name>
    <name evidence="3" type="ORF">GNLVRS01_PISO0I05200g</name>
</gene>
<dbReference type="AlphaFoldDB" id="G8YEE9"/>
<dbReference type="SMART" id="SM00256">
    <property type="entry name" value="FBOX"/>
    <property type="match status" value="1"/>
</dbReference>
<organism evidence="3 4">
    <name type="scientific">Pichia sorbitophila (strain ATCC MYA-4447 / BCRC 22081 / CBS 7064 / NBRC 10061 / NRRL Y-12695)</name>
    <name type="common">Hybrid yeast</name>
    <dbReference type="NCBI Taxonomy" id="559304"/>
    <lineage>
        <taxon>Eukaryota</taxon>
        <taxon>Fungi</taxon>
        <taxon>Dikarya</taxon>
        <taxon>Ascomycota</taxon>
        <taxon>Saccharomycotina</taxon>
        <taxon>Pichiomycetes</taxon>
        <taxon>Debaryomycetaceae</taxon>
        <taxon>Millerozyma</taxon>
    </lineage>
</organism>
<feature type="domain" description="F-box" evidence="2">
    <location>
        <begin position="19"/>
        <end position="65"/>
    </location>
</feature>
<dbReference type="Gene3D" id="2.130.10.10">
    <property type="entry name" value="YVTN repeat-like/Quinoprotein amine dehydrogenase"/>
    <property type="match status" value="1"/>
</dbReference>
<dbReference type="HOGENOM" id="CLU_408316_0_0_1"/>
<evidence type="ECO:0000313" key="3">
    <source>
        <dbReference type="EMBL" id="CCE81548.1"/>
    </source>
</evidence>
<dbReference type="InterPro" id="IPR036047">
    <property type="entry name" value="F-box-like_dom_sf"/>
</dbReference>
<dbReference type="PANTHER" id="PTHR14381:SF1">
    <property type="entry name" value="F-BOX_WD REPEAT-CONTAINING PROTEIN 4"/>
    <property type="match status" value="1"/>
</dbReference>
<evidence type="ECO:0000256" key="1">
    <source>
        <dbReference type="SAM" id="MobiDB-lite"/>
    </source>
</evidence>
<dbReference type="GO" id="GO:0019005">
    <property type="term" value="C:SCF ubiquitin ligase complex"/>
    <property type="evidence" value="ECO:0007669"/>
    <property type="project" value="TreeGrafter"/>
</dbReference>
<dbReference type="SUPFAM" id="SSF50998">
    <property type="entry name" value="Quinoprotein alcohol dehydrogenase-like"/>
    <property type="match status" value="1"/>
</dbReference>
<dbReference type="STRING" id="559304.G8YEE9"/>
<dbReference type="InterPro" id="IPR001810">
    <property type="entry name" value="F-box_dom"/>
</dbReference>
<dbReference type="InterPro" id="IPR052301">
    <property type="entry name" value="SCF_F-box/WD-repeat"/>
</dbReference>
<feature type="compositionally biased region" description="Low complexity" evidence="1">
    <location>
        <begin position="509"/>
        <end position="521"/>
    </location>
</feature>
<dbReference type="PROSITE" id="PS50181">
    <property type="entry name" value="FBOX"/>
    <property type="match status" value="1"/>
</dbReference>
<dbReference type="InterPro" id="IPR011047">
    <property type="entry name" value="Quinoprotein_ADH-like_sf"/>
</dbReference>
<accession>G8YEE9</accession>
<dbReference type="EMBL" id="FO082051">
    <property type="protein sequence ID" value="CCE81548.1"/>
    <property type="molecule type" value="Genomic_DNA"/>
</dbReference>
<dbReference type="FunCoup" id="G8YEE9">
    <property type="interactions" value="150"/>
</dbReference>
<dbReference type="OrthoDB" id="2095648at2759"/>
<evidence type="ECO:0000259" key="2">
    <source>
        <dbReference type="PROSITE" id="PS50181"/>
    </source>
</evidence>